<evidence type="ECO:0000313" key="13">
    <source>
        <dbReference type="Proteomes" id="UP000799421"/>
    </source>
</evidence>
<feature type="transmembrane region" description="Helical" evidence="10">
    <location>
        <begin position="413"/>
        <end position="438"/>
    </location>
</feature>
<evidence type="ECO:0000256" key="2">
    <source>
        <dbReference type="ARBA" id="ARBA00004651"/>
    </source>
</evidence>
<comment type="similarity">
    <text evidence="3 10">Belongs to the PRM1 family.</text>
</comment>
<keyword evidence="13" id="KW-1185">Reference proteome</keyword>
<feature type="transmembrane region" description="Helical" evidence="10">
    <location>
        <begin position="69"/>
        <end position="90"/>
    </location>
</feature>
<evidence type="ECO:0000256" key="10">
    <source>
        <dbReference type="RuleBase" id="RU366035"/>
    </source>
</evidence>
<evidence type="ECO:0000256" key="7">
    <source>
        <dbReference type="ARBA" id="ARBA00022989"/>
    </source>
</evidence>
<evidence type="ECO:0000256" key="6">
    <source>
        <dbReference type="ARBA" id="ARBA00022971"/>
    </source>
</evidence>
<dbReference type="GO" id="GO:0032220">
    <property type="term" value="P:plasma membrane fusion involved in cytogamy"/>
    <property type="evidence" value="ECO:0007669"/>
    <property type="project" value="TreeGrafter"/>
</dbReference>
<feature type="transmembrane region" description="Helical" evidence="10">
    <location>
        <begin position="341"/>
        <end position="359"/>
    </location>
</feature>
<dbReference type="PANTHER" id="PTHR31030:SF1">
    <property type="entry name" value="PLASMA MEMBRANE FUSION PROTEIN PRM1"/>
    <property type="match status" value="1"/>
</dbReference>
<feature type="region of interest" description="Disordered" evidence="11">
    <location>
        <begin position="789"/>
        <end position="810"/>
    </location>
</feature>
<sequence length="810" mass="89509">MADVPTTLPAMGSTYQQQNLNSAPPSLSAGDHEKRGYYAAQDVSRPPLQQDLYVTPHLGLRARLSQTWINRWTVLLLLVLVRTLIAIATLDDNLGMARKHALSMCTSVENVGSAMASMPHYMSQGVNQLTANGIEKAINGLIEMLLLSVTAVEEIVVFIINLLTNTYVCLITLAVSGSLHVALSVAEDVGNFLNTTVKAVGNDLGDAAQVFENGMNDFLKDLDKVASFFAGKNIKPPTIDLTSEIDKLDHLEIPSGYDADLQKLNSSIPTFAEVKNFTDTAIKWPFEEVKKLLREGLPNYKMNPDVFPVPDKQQLTFCSDNNGVNDFFDALVSIEHLAQKVFLGVLITLAILACVPMAWREIKRYKFMKERARLVQTETVDPMDAVYLVSRPYTSSAGLTLSRPFKSSRRKALVRWSIAYATTVPALFVLSLAVAGLLSCLCQYILLKSIDKEVPVLENQVVDFTDKVIFQLNNASQQWSVGVNGMINDTNTRINHDVFGWVNTTTLAVNHTLNVFVDEMVGTLNKTFGGTILYNPILDVLNCLILLKIQGIEHGLTWVHDHAHVDFPLVSNDTFSLGAIQKVSGSKEDILSTGTNGSAANEISDAVFHVTNALYKAVRQEAIISTCVLLIWFVVALIGLFRAGFLMLKWGDEDLYLSRPSPRKSFSAENYELQDTAMHSVPTYEQATSGKTFASASVHEQDNGFKARYNGQAYTLRKNPPPDLQITSPILHTGFSPRAESMNVNGPALDLAIRRPSHLRTSSYADHNDTAPILSPSANRLQQQAHKNLWGHSPTYRRHDPFASPRQVNF</sequence>
<dbReference type="PANTHER" id="PTHR31030">
    <property type="entry name" value="PLASMA MEMBRANE FUSION PROTEIN PRM1"/>
    <property type="match status" value="1"/>
</dbReference>
<dbReference type="Proteomes" id="UP000799421">
    <property type="component" value="Unassembled WGS sequence"/>
</dbReference>
<comment type="subcellular location">
    <subcellularLocation>
        <location evidence="2 10">Cell membrane</location>
        <topology evidence="2 10">Multi-pass membrane protein</topology>
    </subcellularLocation>
</comment>
<dbReference type="GO" id="GO:0043332">
    <property type="term" value="C:mating projection tip"/>
    <property type="evidence" value="ECO:0007669"/>
    <property type="project" value="UniProtKB-UniRule"/>
</dbReference>
<accession>A0A6A7C5W3</accession>
<keyword evidence="6 10" id="KW-0184">Conjugation</keyword>
<protein>
    <recommendedName>
        <fullName evidence="10">Plasma membrane fusion protein PRM1</fullName>
    </recommendedName>
</protein>
<organism evidence="12 13">
    <name type="scientific">Piedraia hortae CBS 480.64</name>
    <dbReference type="NCBI Taxonomy" id="1314780"/>
    <lineage>
        <taxon>Eukaryota</taxon>
        <taxon>Fungi</taxon>
        <taxon>Dikarya</taxon>
        <taxon>Ascomycota</taxon>
        <taxon>Pezizomycotina</taxon>
        <taxon>Dothideomycetes</taxon>
        <taxon>Dothideomycetidae</taxon>
        <taxon>Capnodiales</taxon>
        <taxon>Piedraiaceae</taxon>
        <taxon>Piedraia</taxon>
    </lineage>
</organism>
<name>A0A6A7C5W3_9PEZI</name>
<evidence type="ECO:0000256" key="1">
    <source>
        <dbReference type="ARBA" id="ARBA00002512"/>
    </source>
</evidence>
<dbReference type="OrthoDB" id="5356111at2759"/>
<dbReference type="InterPro" id="IPR026777">
    <property type="entry name" value="PRM1"/>
</dbReference>
<evidence type="ECO:0000256" key="3">
    <source>
        <dbReference type="ARBA" id="ARBA00010780"/>
    </source>
</evidence>
<reference evidence="12" key="1">
    <citation type="journal article" date="2020" name="Stud. Mycol.">
        <title>101 Dothideomycetes genomes: a test case for predicting lifestyles and emergence of pathogens.</title>
        <authorList>
            <person name="Haridas S."/>
            <person name="Albert R."/>
            <person name="Binder M."/>
            <person name="Bloem J."/>
            <person name="Labutti K."/>
            <person name="Salamov A."/>
            <person name="Andreopoulos B."/>
            <person name="Baker S."/>
            <person name="Barry K."/>
            <person name="Bills G."/>
            <person name="Bluhm B."/>
            <person name="Cannon C."/>
            <person name="Castanera R."/>
            <person name="Culley D."/>
            <person name="Daum C."/>
            <person name="Ezra D."/>
            <person name="Gonzalez J."/>
            <person name="Henrissat B."/>
            <person name="Kuo A."/>
            <person name="Liang C."/>
            <person name="Lipzen A."/>
            <person name="Lutzoni F."/>
            <person name="Magnuson J."/>
            <person name="Mondo S."/>
            <person name="Nolan M."/>
            <person name="Ohm R."/>
            <person name="Pangilinan J."/>
            <person name="Park H.-J."/>
            <person name="Ramirez L."/>
            <person name="Alfaro M."/>
            <person name="Sun H."/>
            <person name="Tritt A."/>
            <person name="Yoshinaga Y."/>
            <person name="Zwiers L.-H."/>
            <person name="Turgeon B."/>
            <person name="Goodwin S."/>
            <person name="Spatafora J."/>
            <person name="Crous P."/>
            <person name="Grigoriev I."/>
        </authorList>
    </citation>
    <scope>NUCLEOTIDE SEQUENCE</scope>
    <source>
        <strain evidence="12">CBS 480.64</strain>
    </source>
</reference>
<evidence type="ECO:0000313" key="12">
    <source>
        <dbReference type="EMBL" id="KAF2862642.1"/>
    </source>
</evidence>
<evidence type="ECO:0000256" key="9">
    <source>
        <dbReference type="ARBA" id="ARBA00023180"/>
    </source>
</evidence>
<comment type="function">
    <text evidence="1 10">Involved in cell fusion during mating by stabilizing the plasma membrane fusion event.</text>
</comment>
<dbReference type="AlphaFoldDB" id="A0A6A7C5W3"/>
<gene>
    <name evidence="12" type="ORF">K470DRAFT_176692</name>
</gene>
<evidence type="ECO:0000256" key="8">
    <source>
        <dbReference type="ARBA" id="ARBA00023136"/>
    </source>
</evidence>
<keyword evidence="5 10" id="KW-0812">Transmembrane</keyword>
<dbReference type="EMBL" id="MU005965">
    <property type="protein sequence ID" value="KAF2862642.1"/>
    <property type="molecule type" value="Genomic_DNA"/>
</dbReference>
<keyword evidence="7 10" id="KW-1133">Transmembrane helix</keyword>
<comment type="caution">
    <text evidence="10">Lacks conserved residue(s) required for the propagation of feature annotation.</text>
</comment>
<evidence type="ECO:0000256" key="5">
    <source>
        <dbReference type="ARBA" id="ARBA00022692"/>
    </source>
</evidence>
<keyword evidence="9" id="KW-0325">Glycoprotein</keyword>
<feature type="transmembrane region" description="Helical" evidence="10">
    <location>
        <begin position="622"/>
        <end position="641"/>
    </location>
</feature>
<keyword evidence="4 10" id="KW-1003">Cell membrane</keyword>
<evidence type="ECO:0000256" key="4">
    <source>
        <dbReference type="ARBA" id="ARBA00022475"/>
    </source>
</evidence>
<keyword evidence="8 10" id="KW-0472">Membrane</keyword>
<proteinExistence type="inferred from homology"/>
<dbReference type="GO" id="GO:0005886">
    <property type="term" value="C:plasma membrane"/>
    <property type="evidence" value="ECO:0007669"/>
    <property type="project" value="UniProtKB-SubCell"/>
</dbReference>
<evidence type="ECO:0000256" key="11">
    <source>
        <dbReference type="SAM" id="MobiDB-lite"/>
    </source>
</evidence>